<reference evidence="2" key="1">
    <citation type="submission" date="2020-10" db="EMBL/GenBank/DDBJ databases">
        <authorList>
            <person name="Kadnikov V."/>
            <person name="Beletsky A.V."/>
            <person name="Mardanov A.V."/>
            <person name="Karnachuk O.V."/>
            <person name="Ravin N.V."/>
        </authorList>
    </citation>
    <scope>NUCLEOTIDE SEQUENCE</scope>
    <source>
        <strain evidence="2">Bu02</strain>
    </source>
</reference>
<dbReference type="AlphaFoldDB" id="A0AAT9LD68"/>
<feature type="transmembrane region" description="Helical" evidence="1">
    <location>
        <begin position="78"/>
        <end position="100"/>
    </location>
</feature>
<sequence length="107" mass="11640">MLRPVLSTFLIFLVLYASMGMRVHRIQSARARKKAYEEASSPLGQAIKDFVAVAGGVYLGLMALAEFLKIPAPVKTELWGVAFDPIAAIAVALAVIAPFLPIRGRNW</sequence>
<accession>A0AAT9LD68</accession>
<feature type="transmembrane region" description="Helical" evidence="1">
    <location>
        <begin position="6"/>
        <end position="24"/>
    </location>
</feature>
<reference evidence="2" key="2">
    <citation type="journal article" date="2023" name="Biology">
        <title>Prokaryotic Life Associated with Coal-Fire Gas Vents Revealed by Metagenomics.</title>
        <authorList>
            <person name="Kadnikov V.V."/>
            <person name="Mardanov A.V."/>
            <person name="Beletsky A.V."/>
            <person name="Karnachuk O.V."/>
            <person name="Ravin N.V."/>
        </authorList>
    </citation>
    <scope>NUCLEOTIDE SEQUENCE</scope>
    <source>
        <strain evidence="2">Bu02</strain>
    </source>
</reference>
<dbReference type="KEGG" id="fcz:IMF26_02910"/>
<proteinExistence type="predicted"/>
<organism evidence="2">
    <name type="scientific">Candidatus Fermentithermobacillus carboniphilus</name>
    <dbReference type="NCBI Taxonomy" id="3085328"/>
    <lineage>
        <taxon>Bacteria</taxon>
        <taxon>Bacillati</taxon>
        <taxon>Bacillota</taxon>
        <taxon>Candidatus Fermentithermobacillia</taxon>
        <taxon>Candidatus Fermentithermobacillales</taxon>
        <taxon>Candidatus Fermentithermobacillaceae</taxon>
        <taxon>Candidatus Fermentithermobacillus</taxon>
    </lineage>
</organism>
<name>A0AAT9LD68_9FIRM</name>
<feature type="transmembrane region" description="Helical" evidence="1">
    <location>
        <begin position="50"/>
        <end position="72"/>
    </location>
</feature>
<keyword evidence="1" id="KW-0812">Transmembrane</keyword>
<evidence type="ECO:0000256" key="1">
    <source>
        <dbReference type="SAM" id="Phobius"/>
    </source>
</evidence>
<keyword evidence="1" id="KW-1133">Transmembrane helix</keyword>
<protein>
    <submittedName>
        <fullName evidence="2">Uncharacterized protein</fullName>
    </submittedName>
</protein>
<dbReference type="EMBL" id="CP062796">
    <property type="protein sequence ID" value="QUL99034.1"/>
    <property type="molecule type" value="Genomic_DNA"/>
</dbReference>
<keyword evidence="1" id="KW-0472">Membrane</keyword>
<gene>
    <name evidence="2" type="ORF">IMF26_02910</name>
</gene>
<evidence type="ECO:0000313" key="2">
    <source>
        <dbReference type="EMBL" id="QUL99034.1"/>
    </source>
</evidence>